<feature type="transmembrane region" description="Helical" evidence="10">
    <location>
        <begin position="408"/>
        <end position="431"/>
    </location>
</feature>
<protein>
    <submittedName>
        <fullName evidence="11">ABC transporter permease</fullName>
    </submittedName>
</protein>
<feature type="transmembrane region" description="Helical" evidence="10">
    <location>
        <begin position="588"/>
        <end position="607"/>
    </location>
</feature>
<dbReference type="InterPro" id="IPR052157">
    <property type="entry name" value="BCAA_transport_permease"/>
</dbReference>
<reference evidence="11" key="1">
    <citation type="submission" date="2022-01" db="EMBL/GenBank/DDBJ databases">
        <title>Genome-Based Taxonomic Classification of the Phylum Actinobacteria.</title>
        <authorList>
            <person name="Gao Y."/>
        </authorList>
    </citation>
    <scope>NUCLEOTIDE SEQUENCE</scope>
    <source>
        <strain evidence="11">KLBMP 8922</strain>
    </source>
</reference>
<feature type="transmembrane region" description="Helical" evidence="10">
    <location>
        <begin position="110"/>
        <end position="128"/>
    </location>
</feature>
<evidence type="ECO:0000256" key="7">
    <source>
        <dbReference type="ARBA" id="ARBA00023136"/>
    </source>
</evidence>
<dbReference type="GO" id="GO:0006865">
    <property type="term" value="P:amino acid transport"/>
    <property type="evidence" value="ECO:0007669"/>
    <property type="project" value="UniProtKB-KW"/>
</dbReference>
<feature type="region of interest" description="Disordered" evidence="9">
    <location>
        <begin position="661"/>
        <end position="682"/>
    </location>
</feature>
<feature type="transmembrane region" description="Helical" evidence="10">
    <location>
        <begin position="564"/>
        <end position="581"/>
    </location>
</feature>
<dbReference type="AlphaFoldDB" id="A0AA41TWI3"/>
<feature type="transmembrane region" description="Helical" evidence="10">
    <location>
        <begin position="357"/>
        <end position="379"/>
    </location>
</feature>
<proteinExistence type="inferred from homology"/>
<dbReference type="Pfam" id="PF02653">
    <property type="entry name" value="BPD_transp_2"/>
    <property type="match status" value="2"/>
</dbReference>
<feature type="transmembrane region" description="Helical" evidence="10">
    <location>
        <begin position="490"/>
        <end position="518"/>
    </location>
</feature>
<evidence type="ECO:0000256" key="8">
    <source>
        <dbReference type="ARBA" id="ARBA00037998"/>
    </source>
</evidence>
<dbReference type="InterPro" id="IPR001851">
    <property type="entry name" value="ABC_transp_permease"/>
</dbReference>
<accession>A0AA41TWI3</accession>
<feature type="transmembrane region" description="Helical" evidence="10">
    <location>
        <begin position="539"/>
        <end position="558"/>
    </location>
</feature>
<keyword evidence="5" id="KW-0029">Amino-acid transport</keyword>
<feature type="transmembrane region" description="Helical" evidence="10">
    <location>
        <begin position="6"/>
        <end position="30"/>
    </location>
</feature>
<name>A0AA41TWI3_9ACTN</name>
<feature type="transmembrane region" description="Helical" evidence="10">
    <location>
        <begin position="42"/>
        <end position="63"/>
    </location>
</feature>
<dbReference type="RefSeq" id="WP_235049903.1">
    <property type="nucleotide sequence ID" value="NZ_JAKFHA010000001.1"/>
</dbReference>
<evidence type="ECO:0000256" key="6">
    <source>
        <dbReference type="ARBA" id="ARBA00022989"/>
    </source>
</evidence>
<feature type="compositionally biased region" description="Basic and acidic residues" evidence="9">
    <location>
        <begin position="672"/>
        <end position="682"/>
    </location>
</feature>
<evidence type="ECO:0000256" key="5">
    <source>
        <dbReference type="ARBA" id="ARBA00022970"/>
    </source>
</evidence>
<dbReference type="CDD" id="cd06582">
    <property type="entry name" value="TM_PBP1_LivH_like"/>
    <property type="match status" value="1"/>
</dbReference>
<dbReference type="InterPro" id="IPR043428">
    <property type="entry name" value="LivM-like"/>
</dbReference>
<evidence type="ECO:0000256" key="3">
    <source>
        <dbReference type="ARBA" id="ARBA00022475"/>
    </source>
</evidence>
<dbReference type="EMBL" id="JAKFHA010000001">
    <property type="protein sequence ID" value="MCF2525883.1"/>
    <property type="molecule type" value="Genomic_DNA"/>
</dbReference>
<feature type="transmembrane region" description="Helical" evidence="10">
    <location>
        <begin position="261"/>
        <end position="279"/>
    </location>
</feature>
<dbReference type="GO" id="GO:0015658">
    <property type="term" value="F:branched-chain amino acid transmembrane transporter activity"/>
    <property type="evidence" value="ECO:0007669"/>
    <property type="project" value="InterPro"/>
</dbReference>
<evidence type="ECO:0000313" key="12">
    <source>
        <dbReference type="Proteomes" id="UP001165378"/>
    </source>
</evidence>
<evidence type="ECO:0000256" key="4">
    <source>
        <dbReference type="ARBA" id="ARBA00022692"/>
    </source>
</evidence>
<dbReference type="PANTHER" id="PTHR11795:SF445">
    <property type="entry name" value="AMINO ACID ABC TRANSPORTER PERMEASE PROTEIN"/>
    <property type="match status" value="1"/>
</dbReference>
<sequence length="682" mass="69562">MNDLLQFAVIGFSTGAVYAVLGASLVSLHIATGVVNFAQGSVALWAVWQTAALRANGTLVLPLGSVALGDGPMSAWPAVLVGATSGLVWSLAAHLLVFRPLRRAPALGQVVASVGVMLFIQALVTLRFDRDTMGVDPGGLVPLPVLTAQTFTFGGATIAVGNLLLAGLAVAAAAGLAAYFRFTRTGIATKAGAEDEQALRLMGYSPDRLAAVVWGATGFLSGLTVVLAAPAIGGLDPVSYMLYVVPALAVALVGRLSSIGVACAAGLVLGALQQILLFLSTKPWWPSWASAGVGDAIPFVVVVVALFLLGRGIPERGAREAGALPPVAVPQLRPLSAAAPLAATGIAIVLTSGQWRFSLVMSIVLTLVAASVVLLTGYLGQISLTTMAFAGAAGFALSKLTTNAHVPFPLSILLSALVATALGIVVGVPALRIRGAQLAVATIAAALAIESFVFNNPSLTPYTGNLIRDPSMLGHSLAVRQGTDVITLRFSFMVLVMVAVLLIALARLLSGATGRAFLAVRSNERAAAAAGVNVPAVKLLGFALASFLAGVGGCLIGYSRGQLSTASFTVLVGLTVLAATYAGGITRISGAVVAGLAGPLGVLYLFCTQTLELGKYYTLIVAAVMLLRVVVFRPDRALMPQGAARVRRLLAPFPSIARRHAPTAPAGPPADAVHEPESAHAG</sequence>
<dbReference type="Proteomes" id="UP001165378">
    <property type="component" value="Unassembled WGS sequence"/>
</dbReference>
<evidence type="ECO:0000256" key="2">
    <source>
        <dbReference type="ARBA" id="ARBA00022448"/>
    </source>
</evidence>
<keyword evidence="12" id="KW-1185">Reference proteome</keyword>
<comment type="similarity">
    <text evidence="8">Belongs to the binding-protein-dependent transport system permease family. LivHM subfamily.</text>
</comment>
<evidence type="ECO:0000256" key="9">
    <source>
        <dbReference type="SAM" id="MobiDB-lite"/>
    </source>
</evidence>
<feature type="transmembrane region" description="Helical" evidence="10">
    <location>
        <begin position="285"/>
        <end position="309"/>
    </location>
</feature>
<keyword evidence="3" id="KW-1003">Cell membrane</keyword>
<evidence type="ECO:0000256" key="1">
    <source>
        <dbReference type="ARBA" id="ARBA00004651"/>
    </source>
</evidence>
<feature type="transmembrane region" description="Helical" evidence="10">
    <location>
        <begin position="75"/>
        <end position="98"/>
    </location>
</feature>
<feature type="transmembrane region" description="Helical" evidence="10">
    <location>
        <begin position="148"/>
        <end position="180"/>
    </location>
</feature>
<comment type="subcellular location">
    <subcellularLocation>
        <location evidence="1">Cell membrane</location>
        <topology evidence="1">Multi-pass membrane protein</topology>
    </subcellularLocation>
</comment>
<dbReference type="PANTHER" id="PTHR11795">
    <property type="entry name" value="BRANCHED-CHAIN AMINO ACID TRANSPORT SYSTEM PERMEASE PROTEIN LIVH"/>
    <property type="match status" value="1"/>
</dbReference>
<feature type="transmembrane region" description="Helical" evidence="10">
    <location>
        <begin position="209"/>
        <end position="232"/>
    </location>
</feature>
<gene>
    <name evidence="11" type="ORF">LZ495_01405</name>
</gene>
<keyword evidence="4 10" id="KW-0812">Transmembrane</keyword>
<dbReference type="CDD" id="cd06581">
    <property type="entry name" value="TM_PBP1_LivM_like"/>
    <property type="match status" value="1"/>
</dbReference>
<comment type="caution">
    <text evidence="11">The sequence shown here is derived from an EMBL/GenBank/DDBJ whole genome shotgun (WGS) entry which is preliminary data.</text>
</comment>
<feature type="transmembrane region" description="Helical" evidence="10">
    <location>
        <begin position="238"/>
        <end position="254"/>
    </location>
</feature>
<keyword evidence="6 10" id="KW-1133">Transmembrane helix</keyword>
<keyword evidence="7 10" id="KW-0472">Membrane</keyword>
<dbReference type="GO" id="GO:0005886">
    <property type="term" value="C:plasma membrane"/>
    <property type="evidence" value="ECO:0007669"/>
    <property type="project" value="UniProtKB-SubCell"/>
</dbReference>
<evidence type="ECO:0000256" key="10">
    <source>
        <dbReference type="SAM" id="Phobius"/>
    </source>
</evidence>
<feature type="transmembrane region" description="Helical" evidence="10">
    <location>
        <begin position="613"/>
        <end position="631"/>
    </location>
</feature>
<organism evidence="11 12">
    <name type="scientific">Yinghuangia soli</name>
    <dbReference type="NCBI Taxonomy" id="2908204"/>
    <lineage>
        <taxon>Bacteria</taxon>
        <taxon>Bacillati</taxon>
        <taxon>Actinomycetota</taxon>
        <taxon>Actinomycetes</taxon>
        <taxon>Kitasatosporales</taxon>
        <taxon>Streptomycetaceae</taxon>
        <taxon>Yinghuangia</taxon>
    </lineage>
</organism>
<keyword evidence="2" id="KW-0813">Transport</keyword>
<evidence type="ECO:0000313" key="11">
    <source>
        <dbReference type="EMBL" id="MCF2525883.1"/>
    </source>
</evidence>
<feature type="transmembrane region" description="Helical" evidence="10">
    <location>
        <begin position="438"/>
        <end position="454"/>
    </location>
</feature>